<sequence length="309" mass="34999">MLSRHYVDPPKHINIGQYIYSNVPSLKEFCEPATKLEEGTSALKAISTVMLLLQRYEFKANHEEWVNTVKPKLGLDISTRVLQAVNFARENIKSLYAIRNELRVALKNLLKDTGILVLPTTAGYPLKRNSKERLSSGFEDRMYKFVGVAALSGCCEVTIPMENLDHHVSLSFVAAHGSDKFLLRNILDTYSLIQDQVVLASKLETAPVTNVDVDVNASELLKEKGNSAFKRRQWIKAIEFYSEAISLSDTNATYYCNRAAAYLELGRFKQAEADCDRALLLDRKISGMLWHWSHRIKQLLQRKGGCRNS</sequence>
<dbReference type="OrthoDB" id="245563at2759"/>
<dbReference type="AlphaFoldDB" id="A0A804PNU5"/>
<dbReference type="InterPro" id="IPR011990">
    <property type="entry name" value="TPR-like_helical_dom_sf"/>
</dbReference>
<dbReference type="SUPFAM" id="SSF48452">
    <property type="entry name" value="TPR-like"/>
    <property type="match status" value="1"/>
</dbReference>
<dbReference type="SMART" id="SM00028">
    <property type="entry name" value="TPR"/>
    <property type="match status" value="2"/>
</dbReference>
<dbReference type="PANTHER" id="PTHR46310">
    <property type="entry name" value="AMIDASE 1"/>
    <property type="match status" value="1"/>
</dbReference>
<dbReference type="Gene3D" id="1.25.40.10">
    <property type="entry name" value="Tetratricopeptide repeat domain"/>
    <property type="match status" value="1"/>
</dbReference>
<name>A0A804PNU5_MAIZE</name>
<dbReference type="Proteomes" id="UP000007305">
    <property type="component" value="Chromosome 5"/>
</dbReference>
<dbReference type="EnsemblPlants" id="Zm00001eb255310_T001">
    <property type="protein sequence ID" value="Zm00001eb255310_P001"/>
    <property type="gene ID" value="Zm00001eb255310"/>
</dbReference>
<dbReference type="Gene3D" id="3.90.1300.10">
    <property type="entry name" value="Amidase signature (AS) domain"/>
    <property type="match status" value="1"/>
</dbReference>
<keyword evidence="3" id="KW-1185">Reference proteome</keyword>
<dbReference type="InterPro" id="IPR019734">
    <property type="entry name" value="TPR_rpt"/>
</dbReference>
<evidence type="ECO:0007829" key="4">
    <source>
        <dbReference type="PeptideAtlas" id="A0A804PNU5"/>
    </source>
</evidence>
<dbReference type="InterPro" id="IPR036928">
    <property type="entry name" value="AS_sf"/>
</dbReference>
<reference evidence="2" key="3">
    <citation type="submission" date="2021-05" db="UniProtKB">
        <authorList>
            <consortium name="EnsemblPlants"/>
        </authorList>
    </citation>
    <scope>IDENTIFICATION</scope>
    <source>
        <strain evidence="2">cv. B73</strain>
    </source>
</reference>
<organism evidence="2 3">
    <name type="scientific">Zea mays</name>
    <name type="common">Maize</name>
    <dbReference type="NCBI Taxonomy" id="4577"/>
    <lineage>
        <taxon>Eukaryota</taxon>
        <taxon>Viridiplantae</taxon>
        <taxon>Streptophyta</taxon>
        <taxon>Embryophyta</taxon>
        <taxon>Tracheophyta</taxon>
        <taxon>Spermatophyta</taxon>
        <taxon>Magnoliopsida</taxon>
        <taxon>Liliopsida</taxon>
        <taxon>Poales</taxon>
        <taxon>Poaceae</taxon>
        <taxon>PACMAD clade</taxon>
        <taxon>Panicoideae</taxon>
        <taxon>Andropogonodae</taxon>
        <taxon>Andropogoneae</taxon>
        <taxon>Tripsacinae</taxon>
        <taxon>Zea</taxon>
    </lineage>
</organism>
<proteinExistence type="evidence at protein level"/>
<keyword evidence="4" id="KW-1267">Proteomics identification</keyword>
<accession>A0A804PNU5</accession>
<dbReference type="PANTHER" id="PTHR46310:SF4">
    <property type="entry name" value="OUTER ENVELOPE PROTEIN 64, MITOCHONDRIAL"/>
    <property type="match status" value="1"/>
</dbReference>
<protein>
    <recommendedName>
        <fullName evidence="5">Amidase domain-containing protein</fullName>
    </recommendedName>
</protein>
<dbReference type="Pfam" id="PF00515">
    <property type="entry name" value="TPR_1"/>
    <property type="match status" value="1"/>
</dbReference>
<evidence type="ECO:0000313" key="2">
    <source>
        <dbReference type="EnsemblPlants" id="Zm00001eb255310_P001"/>
    </source>
</evidence>
<dbReference type="SUPFAM" id="SSF75304">
    <property type="entry name" value="Amidase signature (AS) enzymes"/>
    <property type="match status" value="1"/>
</dbReference>
<feature type="repeat" description="TPR" evidence="1">
    <location>
        <begin position="218"/>
        <end position="251"/>
    </location>
</feature>
<evidence type="ECO:0008006" key="5">
    <source>
        <dbReference type="Google" id="ProtNLM"/>
    </source>
</evidence>
<evidence type="ECO:0000256" key="1">
    <source>
        <dbReference type="PROSITE-ProRule" id="PRU00339"/>
    </source>
</evidence>
<dbReference type="Gramene" id="Zm00001eb255310_T001">
    <property type="protein sequence ID" value="Zm00001eb255310_P001"/>
    <property type="gene ID" value="Zm00001eb255310"/>
</dbReference>
<evidence type="ECO:0000313" key="3">
    <source>
        <dbReference type="Proteomes" id="UP000007305"/>
    </source>
</evidence>
<keyword evidence="1" id="KW-0802">TPR repeat</keyword>
<gene>
    <name evidence="2" type="primary">LOC100281793</name>
</gene>
<reference evidence="2" key="2">
    <citation type="submission" date="2019-07" db="EMBL/GenBank/DDBJ databases">
        <authorList>
            <person name="Seetharam A."/>
            <person name="Woodhouse M."/>
            <person name="Cannon E."/>
        </authorList>
    </citation>
    <scope>NUCLEOTIDE SEQUENCE [LARGE SCALE GENOMIC DNA]</scope>
    <source>
        <strain evidence="2">cv. B73</strain>
    </source>
</reference>
<reference evidence="3" key="1">
    <citation type="journal article" date="2009" name="Science">
        <title>The B73 maize genome: complexity, diversity, and dynamics.</title>
        <authorList>
            <person name="Schnable P.S."/>
            <person name="Ware D."/>
            <person name="Fulton R.S."/>
            <person name="Stein J.C."/>
            <person name="Wei F."/>
            <person name="Pasternak S."/>
            <person name="Liang C."/>
            <person name="Zhang J."/>
            <person name="Fulton L."/>
            <person name="Graves T.A."/>
            <person name="Minx P."/>
            <person name="Reily A.D."/>
            <person name="Courtney L."/>
            <person name="Kruchowski S.S."/>
            <person name="Tomlinson C."/>
            <person name="Strong C."/>
            <person name="Delehaunty K."/>
            <person name="Fronick C."/>
            <person name="Courtney B."/>
            <person name="Rock S.M."/>
            <person name="Belter E."/>
            <person name="Du F."/>
            <person name="Kim K."/>
            <person name="Abbott R.M."/>
            <person name="Cotton M."/>
            <person name="Levy A."/>
            <person name="Marchetto P."/>
            <person name="Ochoa K."/>
            <person name="Jackson S.M."/>
            <person name="Gillam B."/>
            <person name="Chen W."/>
            <person name="Yan L."/>
            <person name="Higginbotham J."/>
            <person name="Cardenas M."/>
            <person name="Waligorski J."/>
            <person name="Applebaum E."/>
            <person name="Phelps L."/>
            <person name="Falcone J."/>
            <person name="Kanchi K."/>
            <person name="Thane T."/>
            <person name="Scimone A."/>
            <person name="Thane N."/>
            <person name="Henke J."/>
            <person name="Wang T."/>
            <person name="Ruppert J."/>
            <person name="Shah N."/>
            <person name="Rotter K."/>
            <person name="Hodges J."/>
            <person name="Ingenthron E."/>
            <person name="Cordes M."/>
            <person name="Kohlberg S."/>
            <person name="Sgro J."/>
            <person name="Delgado B."/>
            <person name="Mead K."/>
            <person name="Chinwalla A."/>
            <person name="Leonard S."/>
            <person name="Crouse K."/>
            <person name="Collura K."/>
            <person name="Kudrna D."/>
            <person name="Currie J."/>
            <person name="He R."/>
            <person name="Angelova A."/>
            <person name="Rajasekar S."/>
            <person name="Mueller T."/>
            <person name="Lomeli R."/>
            <person name="Scara G."/>
            <person name="Ko A."/>
            <person name="Delaney K."/>
            <person name="Wissotski M."/>
            <person name="Lopez G."/>
            <person name="Campos D."/>
            <person name="Braidotti M."/>
            <person name="Ashley E."/>
            <person name="Golser W."/>
            <person name="Kim H."/>
            <person name="Lee S."/>
            <person name="Lin J."/>
            <person name="Dujmic Z."/>
            <person name="Kim W."/>
            <person name="Talag J."/>
            <person name="Zuccolo A."/>
            <person name="Fan C."/>
            <person name="Sebastian A."/>
            <person name="Kramer M."/>
            <person name="Spiegel L."/>
            <person name="Nascimento L."/>
            <person name="Zutavern T."/>
            <person name="Miller B."/>
            <person name="Ambroise C."/>
            <person name="Muller S."/>
            <person name="Spooner W."/>
            <person name="Narechania A."/>
            <person name="Ren L."/>
            <person name="Wei S."/>
            <person name="Kumari S."/>
            <person name="Faga B."/>
            <person name="Levy M.J."/>
            <person name="McMahan L."/>
            <person name="Van Buren P."/>
            <person name="Vaughn M.W."/>
            <person name="Ying K."/>
            <person name="Yeh C.-T."/>
            <person name="Emrich S.J."/>
            <person name="Jia Y."/>
            <person name="Kalyanaraman A."/>
            <person name="Hsia A.-P."/>
            <person name="Barbazuk W.B."/>
            <person name="Baucom R.S."/>
            <person name="Brutnell T.P."/>
            <person name="Carpita N.C."/>
            <person name="Chaparro C."/>
            <person name="Chia J.-M."/>
            <person name="Deragon J.-M."/>
            <person name="Estill J.C."/>
            <person name="Fu Y."/>
            <person name="Jeddeloh J.A."/>
            <person name="Han Y."/>
            <person name="Lee H."/>
            <person name="Li P."/>
            <person name="Lisch D.R."/>
            <person name="Liu S."/>
            <person name="Liu Z."/>
            <person name="Nagel D.H."/>
            <person name="McCann M.C."/>
            <person name="SanMiguel P."/>
            <person name="Myers A.M."/>
            <person name="Nettleton D."/>
            <person name="Nguyen J."/>
            <person name="Penning B.W."/>
            <person name="Ponnala L."/>
            <person name="Schneider K.L."/>
            <person name="Schwartz D.C."/>
            <person name="Sharma A."/>
            <person name="Soderlund C."/>
            <person name="Springer N.M."/>
            <person name="Sun Q."/>
            <person name="Wang H."/>
            <person name="Waterman M."/>
            <person name="Westerman R."/>
            <person name="Wolfgruber T.K."/>
            <person name="Yang L."/>
            <person name="Yu Y."/>
            <person name="Zhang L."/>
            <person name="Zhou S."/>
            <person name="Zhu Q."/>
            <person name="Bennetzen J.L."/>
            <person name="Dawe R.K."/>
            <person name="Jiang J."/>
            <person name="Jiang N."/>
            <person name="Presting G.G."/>
            <person name="Wessler S.R."/>
            <person name="Aluru S."/>
            <person name="Martienssen R.A."/>
            <person name="Clifton S.W."/>
            <person name="McCombie W.R."/>
            <person name="Wing R.A."/>
            <person name="Wilson R.K."/>
        </authorList>
    </citation>
    <scope>NUCLEOTIDE SEQUENCE [LARGE SCALE GENOMIC DNA]</scope>
    <source>
        <strain evidence="3">cv. B73</strain>
    </source>
</reference>
<dbReference type="PROSITE" id="PS50005">
    <property type="entry name" value="TPR"/>
    <property type="match status" value="1"/>
</dbReference>